<feature type="non-terminal residue" evidence="7">
    <location>
        <position position="1"/>
    </location>
</feature>
<comment type="similarity">
    <text evidence="1">Belongs to the universal ribosomal protein uL22 family.</text>
</comment>
<dbReference type="Gene3D" id="3.90.470.10">
    <property type="entry name" value="Ribosomal protein L22/L17"/>
    <property type="match status" value="1"/>
</dbReference>
<dbReference type="AlphaFoldDB" id="A0A382BFX9"/>
<keyword evidence="4" id="KW-0689">Ribosomal protein</keyword>
<dbReference type="GO" id="GO:0006412">
    <property type="term" value="P:translation"/>
    <property type="evidence" value="ECO:0007669"/>
    <property type="project" value="InterPro"/>
</dbReference>
<dbReference type="PANTHER" id="PTHR13501:SF8">
    <property type="entry name" value="LARGE RIBOSOMAL SUBUNIT PROTEIN UL22M"/>
    <property type="match status" value="1"/>
</dbReference>
<dbReference type="PROSITE" id="PS00464">
    <property type="entry name" value="RIBOSOMAL_L22"/>
    <property type="match status" value="1"/>
</dbReference>
<evidence type="ECO:0000256" key="1">
    <source>
        <dbReference type="ARBA" id="ARBA00009451"/>
    </source>
</evidence>
<dbReference type="InterPro" id="IPR001063">
    <property type="entry name" value="Ribosomal_uL22"/>
</dbReference>
<dbReference type="NCBIfam" id="TIGR01044">
    <property type="entry name" value="rplV_bact"/>
    <property type="match status" value="1"/>
</dbReference>
<dbReference type="InterPro" id="IPR005727">
    <property type="entry name" value="Ribosomal_uL22_bac/chlpt-type"/>
</dbReference>
<dbReference type="InterPro" id="IPR018260">
    <property type="entry name" value="Ribosomal_uL22_CS"/>
</dbReference>
<dbReference type="Pfam" id="PF00237">
    <property type="entry name" value="Ribosomal_L22"/>
    <property type="match status" value="1"/>
</dbReference>
<feature type="region of interest" description="Disordered" evidence="6">
    <location>
        <begin position="116"/>
        <end position="185"/>
    </location>
</feature>
<keyword evidence="2" id="KW-0699">rRNA-binding</keyword>
<feature type="compositionally biased region" description="Acidic residues" evidence="6">
    <location>
        <begin position="161"/>
        <end position="185"/>
    </location>
</feature>
<dbReference type="GO" id="GO:0019843">
    <property type="term" value="F:rRNA binding"/>
    <property type="evidence" value="ECO:0007669"/>
    <property type="project" value="UniProtKB-KW"/>
</dbReference>
<feature type="non-terminal residue" evidence="7">
    <location>
        <position position="185"/>
    </location>
</feature>
<sequence>VRVSASKAREVLNLVRGESYGRASEIIAFSERSVAKVVGKCLDSAVANAEHNDQVPAEELFVSACYADEGATLKRWRPRARGRATPIHKRTCHITVVVSRYTEEELERMAAQDALRERTGASARAAVSRRERVEKSRAAETAREAEHDHEHDDGHDHEAVEVEDATEEAVEVEDATEEAVEVEDA</sequence>
<keyword evidence="5" id="KW-0687">Ribonucleoprotein</keyword>
<gene>
    <name evidence="7" type="ORF">METZ01_LOCUS165569</name>
</gene>
<evidence type="ECO:0000256" key="2">
    <source>
        <dbReference type="ARBA" id="ARBA00022730"/>
    </source>
</evidence>
<evidence type="ECO:0008006" key="8">
    <source>
        <dbReference type="Google" id="ProtNLM"/>
    </source>
</evidence>
<dbReference type="HAMAP" id="MF_01331_B">
    <property type="entry name" value="Ribosomal_uL22_B"/>
    <property type="match status" value="1"/>
</dbReference>
<dbReference type="EMBL" id="UINC01029648">
    <property type="protein sequence ID" value="SVB12715.1"/>
    <property type="molecule type" value="Genomic_DNA"/>
</dbReference>
<dbReference type="GO" id="GO:0003735">
    <property type="term" value="F:structural constituent of ribosome"/>
    <property type="evidence" value="ECO:0007669"/>
    <property type="project" value="InterPro"/>
</dbReference>
<reference evidence="7" key="1">
    <citation type="submission" date="2018-05" db="EMBL/GenBank/DDBJ databases">
        <authorList>
            <person name="Lanie J.A."/>
            <person name="Ng W.-L."/>
            <person name="Kazmierczak K.M."/>
            <person name="Andrzejewski T.M."/>
            <person name="Davidsen T.M."/>
            <person name="Wayne K.J."/>
            <person name="Tettelin H."/>
            <person name="Glass J.I."/>
            <person name="Rusch D."/>
            <person name="Podicherti R."/>
            <person name="Tsui H.-C.T."/>
            <person name="Winkler M.E."/>
        </authorList>
    </citation>
    <scope>NUCLEOTIDE SEQUENCE</scope>
</reference>
<protein>
    <recommendedName>
        <fullName evidence="8">50S ribosomal protein L22</fullName>
    </recommendedName>
</protein>
<evidence type="ECO:0000256" key="4">
    <source>
        <dbReference type="ARBA" id="ARBA00022980"/>
    </source>
</evidence>
<name>A0A382BFX9_9ZZZZ</name>
<organism evidence="7">
    <name type="scientific">marine metagenome</name>
    <dbReference type="NCBI Taxonomy" id="408172"/>
    <lineage>
        <taxon>unclassified sequences</taxon>
        <taxon>metagenomes</taxon>
        <taxon>ecological metagenomes</taxon>
    </lineage>
</organism>
<dbReference type="CDD" id="cd00336">
    <property type="entry name" value="Ribosomal_L22"/>
    <property type="match status" value="1"/>
</dbReference>
<accession>A0A382BFX9</accession>
<dbReference type="InterPro" id="IPR036394">
    <property type="entry name" value="Ribosomal_uL22_sf"/>
</dbReference>
<dbReference type="GO" id="GO:0022625">
    <property type="term" value="C:cytosolic large ribosomal subunit"/>
    <property type="evidence" value="ECO:0007669"/>
    <property type="project" value="TreeGrafter"/>
</dbReference>
<evidence type="ECO:0000256" key="6">
    <source>
        <dbReference type="SAM" id="MobiDB-lite"/>
    </source>
</evidence>
<dbReference type="PANTHER" id="PTHR13501">
    <property type="entry name" value="CHLOROPLAST 50S RIBOSOMAL PROTEIN L22-RELATED"/>
    <property type="match status" value="1"/>
</dbReference>
<evidence type="ECO:0000313" key="7">
    <source>
        <dbReference type="EMBL" id="SVB12715.1"/>
    </source>
</evidence>
<keyword evidence="3" id="KW-0694">RNA-binding</keyword>
<dbReference type="InterPro" id="IPR047867">
    <property type="entry name" value="Ribosomal_uL22_bac/org-type"/>
</dbReference>
<feature type="compositionally biased region" description="Basic and acidic residues" evidence="6">
    <location>
        <begin position="128"/>
        <end position="160"/>
    </location>
</feature>
<dbReference type="SUPFAM" id="SSF54843">
    <property type="entry name" value="Ribosomal protein L22"/>
    <property type="match status" value="1"/>
</dbReference>
<evidence type="ECO:0000256" key="5">
    <source>
        <dbReference type="ARBA" id="ARBA00023274"/>
    </source>
</evidence>
<evidence type="ECO:0000256" key="3">
    <source>
        <dbReference type="ARBA" id="ARBA00022884"/>
    </source>
</evidence>
<proteinExistence type="inferred from homology"/>